<dbReference type="InterPro" id="IPR050267">
    <property type="entry name" value="Anti-sigma-factor_SerPK"/>
</dbReference>
<reference evidence="4 5" key="1">
    <citation type="submission" date="2014-09" db="EMBL/GenBank/DDBJ databases">
        <title>Draft genome sequence of Streptomyces natalensis ATCC 27448, producer of the antifungal pimaricin.</title>
        <authorList>
            <person name="Mendes M.V."/>
            <person name="Beites T."/>
            <person name="Pires S."/>
            <person name="Santos C.L."/>
            <person name="Moradas-Ferreira P."/>
        </authorList>
    </citation>
    <scope>NUCLEOTIDE SEQUENCE [LARGE SCALE GENOMIC DNA]</scope>
    <source>
        <strain evidence="4 5">ATCC 27448</strain>
    </source>
</reference>
<keyword evidence="1" id="KW-0723">Serine/threonine-protein kinase</keyword>
<dbReference type="PATRIC" id="fig|1240678.4.peg.783"/>
<feature type="region of interest" description="Disordered" evidence="2">
    <location>
        <begin position="1"/>
        <end position="24"/>
    </location>
</feature>
<protein>
    <submittedName>
        <fullName evidence="4">ATP-binding protein</fullName>
    </submittedName>
</protein>
<dbReference type="SUPFAM" id="SSF55874">
    <property type="entry name" value="ATPase domain of HSP90 chaperone/DNA topoisomerase II/histidine kinase"/>
    <property type="match status" value="1"/>
</dbReference>
<dbReference type="PANTHER" id="PTHR35526">
    <property type="entry name" value="ANTI-SIGMA-F FACTOR RSBW-RELATED"/>
    <property type="match status" value="1"/>
</dbReference>
<proteinExistence type="predicted"/>
<evidence type="ECO:0000256" key="2">
    <source>
        <dbReference type="SAM" id="MobiDB-lite"/>
    </source>
</evidence>
<sequence>MNDTTTTHTTAPRPPVVLEDDSPAGIPRARGVARAFAGSLDPALDSEAAETLALVVSELATNGLRHGGGHYTLELSATADAVNVAVSDRNPAPPRERTPDLNGGTGGFGWHMIRRLADNVTITPGPGQAKTIHARLTR</sequence>
<evidence type="ECO:0000259" key="3">
    <source>
        <dbReference type="Pfam" id="PF13581"/>
    </source>
</evidence>
<dbReference type="PANTHER" id="PTHR35526:SF3">
    <property type="entry name" value="ANTI-SIGMA-F FACTOR RSBW"/>
    <property type="match status" value="1"/>
</dbReference>
<dbReference type="AlphaFoldDB" id="A0A0D7CUT9"/>
<evidence type="ECO:0000256" key="1">
    <source>
        <dbReference type="ARBA" id="ARBA00022527"/>
    </source>
</evidence>
<keyword evidence="4" id="KW-0547">Nucleotide-binding</keyword>
<feature type="domain" description="Histidine kinase/HSP90-like ATPase" evidence="3">
    <location>
        <begin position="23"/>
        <end position="127"/>
    </location>
</feature>
<keyword evidence="5" id="KW-1185">Reference proteome</keyword>
<keyword evidence="4" id="KW-0067">ATP-binding</keyword>
<dbReference type="GO" id="GO:0005524">
    <property type="term" value="F:ATP binding"/>
    <property type="evidence" value="ECO:0007669"/>
    <property type="project" value="UniProtKB-KW"/>
</dbReference>
<keyword evidence="1" id="KW-0808">Transferase</keyword>
<evidence type="ECO:0000313" key="5">
    <source>
        <dbReference type="Proteomes" id="UP000032458"/>
    </source>
</evidence>
<organism evidence="4 5">
    <name type="scientific">Streptomyces natalensis ATCC 27448</name>
    <dbReference type="NCBI Taxonomy" id="1240678"/>
    <lineage>
        <taxon>Bacteria</taxon>
        <taxon>Bacillati</taxon>
        <taxon>Actinomycetota</taxon>
        <taxon>Actinomycetes</taxon>
        <taxon>Kitasatosporales</taxon>
        <taxon>Streptomycetaceae</taxon>
        <taxon>Streptomyces</taxon>
    </lineage>
</organism>
<dbReference type="RefSeq" id="WP_030072022.1">
    <property type="nucleotide sequence ID" value="NZ_JRKI01000003.1"/>
</dbReference>
<dbReference type="EMBL" id="JRKI01000003">
    <property type="protein sequence ID" value="KIZ19615.1"/>
    <property type="molecule type" value="Genomic_DNA"/>
</dbReference>
<dbReference type="Proteomes" id="UP000032458">
    <property type="component" value="Unassembled WGS sequence"/>
</dbReference>
<dbReference type="InterPro" id="IPR003594">
    <property type="entry name" value="HATPase_dom"/>
</dbReference>
<gene>
    <name evidence="4" type="ORF">SNA_03725</name>
</gene>
<dbReference type="CDD" id="cd16936">
    <property type="entry name" value="HATPase_RsbW-like"/>
    <property type="match status" value="1"/>
</dbReference>
<dbReference type="InterPro" id="IPR036890">
    <property type="entry name" value="HATPase_C_sf"/>
</dbReference>
<dbReference type="Pfam" id="PF13581">
    <property type="entry name" value="HATPase_c_2"/>
    <property type="match status" value="1"/>
</dbReference>
<name>A0A0D7CUT9_9ACTN</name>
<feature type="compositionally biased region" description="Low complexity" evidence="2">
    <location>
        <begin position="1"/>
        <end position="10"/>
    </location>
</feature>
<evidence type="ECO:0000313" key="4">
    <source>
        <dbReference type="EMBL" id="KIZ19615.1"/>
    </source>
</evidence>
<comment type="caution">
    <text evidence="4">The sequence shown here is derived from an EMBL/GenBank/DDBJ whole genome shotgun (WGS) entry which is preliminary data.</text>
</comment>
<dbReference type="GO" id="GO:0004674">
    <property type="term" value="F:protein serine/threonine kinase activity"/>
    <property type="evidence" value="ECO:0007669"/>
    <property type="project" value="UniProtKB-KW"/>
</dbReference>
<keyword evidence="1" id="KW-0418">Kinase</keyword>
<dbReference type="Gene3D" id="3.30.565.10">
    <property type="entry name" value="Histidine kinase-like ATPase, C-terminal domain"/>
    <property type="match status" value="1"/>
</dbReference>
<accession>A0A0D7CUT9</accession>